<dbReference type="EMBL" id="LNKT01000034">
    <property type="protein sequence ID" value="KYJ86292.1"/>
    <property type="molecule type" value="Genomic_DNA"/>
</dbReference>
<sequence length="69" mass="8020">MIINKMKSYKLLSEKELALLEKIENGEYVSLSKAEFEKEKALLQQAAMNTIEKRKKVIISGFLRMMSRP</sequence>
<proteinExistence type="predicted"/>
<dbReference type="Proteomes" id="UP000075359">
    <property type="component" value="Unassembled WGS sequence"/>
</dbReference>
<gene>
    <name evidence="1" type="ORF">AS592_05710</name>
</gene>
<keyword evidence="2" id="KW-1185">Reference proteome</keyword>
<reference evidence="1 2" key="1">
    <citation type="submission" date="2015-11" db="EMBL/GenBank/DDBJ databases">
        <title>Draft genome of Sulfurovum riftiae 1812E, a member of the Epsilonproteobacteria isolated from the tube of the deep-sea hydrothermal vent tubewom Riftia pachyptila.</title>
        <authorList>
            <person name="Vetriani C."/>
            <person name="Giovannelli D."/>
        </authorList>
    </citation>
    <scope>NUCLEOTIDE SEQUENCE [LARGE SCALE GENOMIC DNA]</scope>
    <source>
        <strain evidence="1 2">1812E</strain>
    </source>
</reference>
<dbReference type="STRING" id="1630136.AS592_05710"/>
<protein>
    <submittedName>
        <fullName evidence="1">Uncharacterized protein</fullName>
    </submittedName>
</protein>
<organism evidence="1 2">
    <name type="scientific">Sulfurovum riftiae</name>
    <dbReference type="NCBI Taxonomy" id="1630136"/>
    <lineage>
        <taxon>Bacteria</taxon>
        <taxon>Pseudomonadati</taxon>
        <taxon>Campylobacterota</taxon>
        <taxon>Epsilonproteobacteria</taxon>
        <taxon>Campylobacterales</taxon>
        <taxon>Sulfurovaceae</taxon>
        <taxon>Sulfurovum</taxon>
    </lineage>
</organism>
<accession>A0A151CFH6</accession>
<evidence type="ECO:0000313" key="1">
    <source>
        <dbReference type="EMBL" id="KYJ86292.1"/>
    </source>
</evidence>
<comment type="caution">
    <text evidence="1">The sequence shown here is derived from an EMBL/GenBank/DDBJ whole genome shotgun (WGS) entry which is preliminary data.</text>
</comment>
<dbReference type="AlphaFoldDB" id="A0A151CFH6"/>
<name>A0A151CFH6_9BACT</name>
<evidence type="ECO:0000313" key="2">
    <source>
        <dbReference type="Proteomes" id="UP000075359"/>
    </source>
</evidence>